<proteinExistence type="predicted"/>
<comment type="caution">
    <text evidence="2">The sequence shown here is derived from an EMBL/GenBank/DDBJ whole genome shotgun (WGS) entry which is preliminary data.</text>
</comment>
<protein>
    <submittedName>
        <fullName evidence="2">Uncharacterized protein</fullName>
    </submittedName>
</protein>
<organism evidence="2 3">
    <name type="scientific">Meristemomyces frigidus</name>
    <dbReference type="NCBI Taxonomy" id="1508187"/>
    <lineage>
        <taxon>Eukaryota</taxon>
        <taxon>Fungi</taxon>
        <taxon>Dikarya</taxon>
        <taxon>Ascomycota</taxon>
        <taxon>Pezizomycotina</taxon>
        <taxon>Dothideomycetes</taxon>
        <taxon>Dothideomycetidae</taxon>
        <taxon>Mycosphaerellales</taxon>
        <taxon>Teratosphaeriaceae</taxon>
        <taxon>Meristemomyces</taxon>
    </lineage>
</organism>
<feature type="compositionally biased region" description="Basic and acidic residues" evidence="1">
    <location>
        <begin position="279"/>
        <end position="293"/>
    </location>
</feature>
<evidence type="ECO:0000313" key="3">
    <source>
        <dbReference type="Proteomes" id="UP001310890"/>
    </source>
</evidence>
<feature type="region of interest" description="Disordered" evidence="1">
    <location>
        <begin position="168"/>
        <end position="195"/>
    </location>
</feature>
<name>A0AAN7YGX2_9PEZI</name>
<feature type="compositionally biased region" description="Polar residues" evidence="1">
    <location>
        <begin position="233"/>
        <end position="246"/>
    </location>
</feature>
<feature type="region of interest" description="Disordered" evidence="1">
    <location>
        <begin position="955"/>
        <end position="984"/>
    </location>
</feature>
<evidence type="ECO:0000256" key="1">
    <source>
        <dbReference type="SAM" id="MobiDB-lite"/>
    </source>
</evidence>
<feature type="region of interest" description="Disordered" evidence="1">
    <location>
        <begin position="55"/>
        <end position="79"/>
    </location>
</feature>
<feature type="region of interest" description="Disordered" evidence="1">
    <location>
        <begin position="233"/>
        <end position="311"/>
    </location>
</feature>
<evidence type="ECO:0000313" key="2">
    <source>
        <dbReference type="EMBL" id="KAK5108048.1"/>
    </source>
</evidence>
<dbReference type="AlphaFoldDB" id="A0AAN7YGX2"/>
<dbReference type="Proteomes" id="UP001310890">
    <property type="component" value="Unassembled WGS sequence"/>
</dbReference>
<feature type="region of interest" description="Disordered" evidence="1">
    <location>
        <begin position="495"/>
        <end position="547"/>
    </location>
</feature>
<gene>
    <name evidence="2" type="ORF">LTR62_008822</name>
</gene>
<accession>A0AAN7YGX2</accession>
<feature type="region of interest" description="Disordered" evidence="1">
    <location>
        <begin position="822"/>
        <end position="854"/>
    </location>
</feature>
<reference evidence="2" key="1">
    <citation type="submission" date="2023-08" db="EMBL/GenBank/DDBJ databases">
        <title>Black Yeasts Isolated from many extreme environments.</title>
        <authorList>
            <person name="Coleine C."/>
            <person name="Stajich J.E."/>
            <person name="Selbmann L."/>
        </authorList>
    </citation>
    <scope>NUCLEOTIDE SEQUENCE</scope>
    <source>
        <strain evidence="2">CCFEE 5401</strain>
    </source>
</reference>
<dbReference type="EMBL" id="JAVRRL010000097">
    <property type="protein sequence ID" value="KAK5108048.1"/>
    <property type="molecule type" value="Genomic_DNA"/>
</dbReference>
<feature type="compositionally biased region" description="Low complexity" evidence="1">
    <location>
        <begin position="503"/>
        <end position="521"/>
    </location>
</feature>
<feature type="region of interest" description="Disordered" evidence="1">
    <location>
        <begin position="105"/>
        <end position="153"/>
    </location>
</feature>
<feature type="compositionally biased region" description="Polar residues" evidence="1">
    <location>
        <begin position="628"/>
        <end position="648"/>
    </location>
</feature>
<feature type="region of interest" description="Disordered" evidence="1">
    <location>
        <begin position="623"/>
        <end position="648"/>
    </location>
</feature>
<sequence length="984" mass="108168">MARFARTHSTAFAPNDLRGFDMLEEAFGGSVLQKLDGTELGKSWRVDRARFDRNKRQSAPATVFADVPSSEDEGSVTGGEVKVAESFGPREAMPASEVVVPVGERAQQKLRPSSPRMVTPPHLIGDHAHMPPTPPTMANSDENEPRGVSVATSGPFADDVRAALHKKSTLSSGGLHLPTPEPSPPAGTDRPASPTRRPFAALLQRHTSSRAESFITARENPNQSQSNLLRVVTPEQSDGNNNSHWMRSSHGVRSVRSIQHNDDDSMASSPSSGVRGGVGRRDGNPNRSPEHPPTHHTQRAFSPHRTPDANTDWEKHISYINDDDAVPYFMQTPSTAVTQHDLSPPRTDHSSAETMNNKVYKRIQDVNVKRHSLASSPGAVAAEIYQASPPQRSRTIKRIARHEALRDVSAAGRSQHGSVGDETMRTVRRSSVLLKPRSLDASPVFDHDRPSQRLPRVSDRRVVTDPMVRMTKTAMAAAVIPSPLFHREPKLRHVSRSSRLESRSPSLIRTSNEIPGGVAPIAPVPAPASTSTTSRPLRHAAKDKNLDKDRLWERASADLPRYPSPEMHPGFESRPGLPNFPLPGQVRHTDINSRPLKKNFRPVATATVEASDKPHVLRHFPKAAKLENSPTIRRSSQDVPSSPRTLHSQHNSLDLRLLHPITTPGSVSAQSDQSAVEFCEAKGVNLYPHHNESLLVVQHAFKPVSEPHSALLGGAKPPTSLATLPHFAAIVEKPSAKLSQADNENCIADNPLTYPRPAPAPPAFRVIPPTPTPSRGLHDSLELARRSVLETAELPSRRPSLKQRVRRFSESVIDNPLFSRSSSLRSRTGRREPHDTGVITRPRHLGPQWQPQRFWDGYDSADDEEEEEEEVYDPEDLDGLPMAYETRLPAGGDTSSIESRKQRKGVVLAFPRSMSVRIPGFRGEGGFLLGNSLGLERHGSNTRRHYVSVGRRRSEEDARGWRRGKGKGNVGGIRGMLGKVRAKA</sequence>